<comment type="caution">
    <text evidence="3">The sequence shown here is derived from an EMBL/GenBank/DDBJ whole genome shotgun (WGS) entry which is preliminary data.</text>
</comment>
<feature type="compositionally biased region" description="Basic and acidic residues" evidence="2">
    <location>
        <begin position="1"/>
        <end position="12"/>
    </location>
</feature>
<reference evidence="3" key="2">
    <citation type="submission" date="2019-07" db="EMBL/GenBank/DDBJ databases">
        <authorList>
            <person name="Yang Y."/>
            <person name="Bocs S."/>
            <person name="Baudouin L."/>
        </authorList>
    </citation>
    <scope>NUCLEOTIDE SEQUENCE</scope>
    <source>
        <tissue evidence="3">Spear leaf of Hainan Tall coconut</tissue>
    </source>
</reference>
<proteinExistence type="predicted"/>
<evidence type="ECO:0000313" key="4">
    <source>
        <dbReference type="Proteomes" id="UP000797356"/>
    </source>
</evidence>
<dbReference type="AlphaFoldDB" id="A0A8K0HWN1"/>
<dbReference type="Proteomes" id="UP000797356">
    <property type="component" value="Chromosome 1"/>
</dbReference>
<evidence type="ECO:0000313" key="3">
    <source>
        <dbReference type="EMBL" id="KAG1327982.1"/>
    </source>
</evidence>
<accession>A0A8K0HWN1</accession>
<evidence type="ECO:0000256" key="2">
    <source>
        <dbReference type="SAM" id="MobiDB-lite"/>
    </source>
</evidence>
<sequence>MVSFSREFRDENMMEEQSSQTSTIQREIEKVPQDDSKDISSRQDYPNPKESDERLALENLSGSLAKRFELSEANIERLRDHYHIPSRYRQMAPSEEGIRISVESLRYAIKRKLGFSPSRPSWGLLKELREGSPPWLAQDMIILHEGLTGFVWLNFKLENKAQTMNAQIEELLHAAEEREKKYQKKIALLEAGLASFRDKAADLEINS</sequence>
<reference evidence="3" key="1">
    <citation type="journal article" date="2017" name="Gigascience">
        <title>The genome draft of coconut (Cocos nucifera).</title>
        <authorList>
            <person name="Xiao Y."/>
            <person name="Xu P."/>
            <person name="Fan H."/>
            <person name="Baudouin L."/>
            <person name="Xia W."/>
            <person name="Bocs S."/>
            <person name="Xu J."/>
            <person name="Li Q."/>
            <person name="Guo A."/>
            <person name="Zhou L."/>
            <person name="Li J."/>
            <person name="Wu Y."/>
            <person name="Ma Z."/>
            <person name="Armero A."/>
            <person name="Issali A.E."/>
            <person name="Liu N."/>
            <person name="Peng M."/>
            <person name="Yang Y."/>
        </authorList>
    </citation>
    <scope>NUCLEOTIDE SEQUENCE</scope>
    <source>
        <tissue evidence="3">Spear leaf of Hainan Tall coconut</tissue>
    </source>
</reference>
<evidence type="ECO:0000256" key="1">
    <source>
        <dbReference type="SAM" id="Coils"/>
    </source>
</evidence>
<feature type="compositionally biased region" description="Polar residues" evidence="2">
    <location>
        <begin position="15"/>
        <end position="25"/>
    </location>
</feature>
<name>A0A8K0HWN1_COCNU</name>
<feature type="coiled-coil region" evidence="1">
    <location>
        <begin position="154"/>
        <end position="192"/>
    </location>
</feature>
<gene>
    <name evidence="3" type="ORF">COCNU_01G019160</name>
</gene>
<feature type="region of interest" description="Disordered" evidence="2">
    <location>
        <begin position="1"/>
        <end position="53"/>
    </location>
</feature>
<protein>
    <submittedName>
        <fullName evidence="3">Uncharacterized protein</fullName>
    </submittedName>
</protein>
<feature type="compositionally biased region" description="Basic and acidic residues" evidence="2">
    <location>
        <begin position="26"/>
        <end position="53"/>
    </location>
</feature>
<organism evidence="3 4">
    <name type="scientific">Cocos nucifera</name>
    <name type="common">Coconut palm</name>
    <dbReference type="NCBI Taxonomy" id="13894"/>
    <lineage>
        <taxon>Eukaryota</taxon>
        <taxon>Viridiplantae</taxon>
        <taxon>Streptophyta</taxon>
        <taxon>Embryophyta</taxon>
        <taxon>Tracheophyta</taxon>
        <taxon>Spermatophyta</taxon>
        <taxon>Magnoliopsida</taxon>
        <taxon>Liliopsida</taxon>
        <taxon>Arecaceae</taxon>
        <taxon>Arecoideae</taxon>
        <taxon>Cocoseae</taxon>
        <taxon>Attaleinae</taxon>
        <taxon>Cocos</taxon>
    </lineage>
</organism>
<keyword evidence="4" id="KW-1185">Reference proteome</keyword>
<keyword evidence="1" id="KW-0175">Coiled coil</keyword>
<dbReference type="EMBL" id="CM017872">
    <property type="protein sequence ID" value="KAG1327982.1"/>
    <property type="molecule type" value="Genomic_DNA"/>
</dbReference>